<keyword evidence="2" id="KW-1185">Reference proteome</keyword>
<accession>J3NDE7</accession>
<protein>
    <submittedName>
        <fullName evidence="1">Uncharacterized protein</fullName>
    </submittedName>
</protein>
<name>J3NDE7_ORYBR</name>
<reference evidence="1" key="2">
    <citation type="submission" date="2013-04" db="UniProtKB">
        <authorList>
            <consortium name="EnsemblPlants"/>
        </authorList>
    </citation>
    <scope>IDENTIFICATION</scope>
</reference>
<dbReference type="EnsemblPlants" id="OB12G20050.1">
    <property type="protein sequence ID" value="OB12G20050.1"/>
    <property type="gene ID" value="OB12G20050"/>
</dbReference>
<evidence type="ECO:0000313" key="2">
    <source>
        <dbReference type="Proteomes" id="UP000006038"/>
    </source>
</evidence>
<evidence type="ECO:0000313" key="1">
    <source>
        <dbReference type="EnsemblPlants" id="OB12G20050.1"/>
    </source>
</evidence>
<sequence>MTQTDRGKKIKGNPRKMPVISSSPQCNHLSVIQPLKVKIFQSNAAAISARATTVRARAAKRPEKYIGCGAKGSTQAQWAIPRVHQACRDLEFQGLHDWPHWGLHCRTGAGQGYYSDCVKVGKDSIFHCSSSGFRG</sequence>
<dbReference type="Gramene" id="OB12G20050.1">
    <property type="protein sequence ID" value="OB12G20050.1"/>
    <property type="gene ID" value="OB12G20050"/>
</dbReference>
<dbReference type="Proteomes" id="UP000006038">
    <property type="component" value="Chromosome 12"/>
</dbReference>
<proteinExistence type="predicted"/>
<organism evidence="1">
    <name type="scientific">Oryza brachyantha</name>
    <name type="common">malo sina</name>
    <dbReference type="NCBI Taxonomy" id="4533"/>
    <lineage>
        <taxon>Eukaryota</taxon>
        <taxon>Viridiplantae</taxon>
        <taxon>Streptophyta</taxon>
        <taxon>Embryophyta</taxon>
        <taxon>Tracheophyta</taxon>
        <taxon>Spermatophyta</taxon>
        <taxon>Magnoliopsida</taxon>
        <taxon>Liliopsida</taxon>
        <taxon>Poales</taxon>
        <taxon>Poaceae</taxon>
        <taxon>BOP clade</taxon>
        <taxon>Oryzoideae</taxon>
        <taxon>Oryzeae</taxon>
        <taxon>Oryzinae</taxon>
        <taxon>Oryza</taxon>
    </lineage>
</organism>
<dbReference type="HOGENOM" id="CLU_1888935_0_0_1"/>
<reference evidence="1" key="1">
    <citation type="journal article" date="2013" name="Nat. Commun.">
        <title>Whole-genome sequencing of Oryza brachyantha reveals mechanisms underlying Oryza genome evolution.</title>
        <authorList>
            <person name="Chen J."/>
            <person name="Huang Q."/>
            <person name="Gao D."/>
            <person name="Wang J."/>
            <person name="Lang Y."/>
            <person name="Liu T."/>
            <person name="Li B."/>
            <person name="Bai Z."/>
            <person name="Luis Goicoechea J."/>
            <person name="Liang C."/>
            <person name="Chen C."/>
            <person name="Zhang W."/>
            <person name="Sun S."/>
            <person name="Liao Y."/>
            <person name="Zhang X."/>
            <person name="Yang L."/>
            <person name="Song C."/>
            <person name="Wang M."/>
            <person name="Shi J."/>
            <person name="Liu G."/>
            <person name="Liu J."/>
            <person name="Zhou H."/>
            <person name="Zhou W."/>
            <person name="Yu Q."/>
            <person name="An N."/>
            <person name="Chen Y."/>
            <person name="Cai Q."/>
            <person name="Wang B."/>
            <person name="Liu B."/>
            <person name="Min J."/>
            <person name="Huang Y."/>
            <person name="Wu H."/>
            <person name="Li Z."/>
            <person name="Zhang Y."/>
            <person name="Yin Y."/>
            <person name="Song W."/>
            <person name="Jiang J."/>
            <person name="Jackson S.A."/>
            <person name="Wing R.A."/>
            <person name="Wang J."/>
            <person name="Chen M."/>
        </authorList>
    </citation>
    <scope>NUCLEOTIDE SEQUENCE [LARGE SCALE GENOMIC DNA]</scope>
    <source>
        <strain evidence="1">cv. IRGC 101232</strain>
    </source>
</reference>
<dbReference type="AlphaFoldDB" id="J3NDE7"/>